<evidence type="ECO:0000313" key="1">
    <source>
        <dbReference type="EMBL" id="AZS07497.1"/>
    </source>
</evidence>
<evidence type="ECO:0000313" key="2">
    <source>
        <dbReference type="Proteomes" id="UP000287876"/>
    </source>
</evidence>
<sequence length="68" mass="7687">MNLIAEFDQQLAYAEEVVDYLIGRVGAGPKFSRLQSLVVEDIDSFKQFSTFDLKLLLAIAIDRLANHE</sequence>
<dbReference type="EMBL" id="MK279849">
    <property type="protein sequence ID" value="AZS07497.1"/>
    <property type="molecule type" value="Genomic_DNA"/>
</dbReference>
<dbReference type="Proteomes" id="UP000287876">
    <property type="component" value="Segment"/>
</dbReference>
<name>A0A3S9UB06_9CAUD</name>
<proteinExistence type="predicted"/>
<protein>
    <submittedName>
        <fullName evidence="1">Uncharacterized protein</fullName>
    </submittedName>
</protein>
<accession>A0A3S9UB06</accession>
<reference evidence="1 2" key="1">
    <citation type="submission" date="2018-12" db="EMBL/GenBank/DDBJ databases">
        <authorList>
            <person name="Betsko A.J."/>
            <person name="Stoner T.H."/>
            <person name="Garlena R.A."/>
            <person name="Russell D.A."/>
            <person name="Pope W.H."/>
            <person name="Jacobs-Sera D."/>
            <person name="Hatfull G.F."/>
        </authorList>
    </citation>
    <scope>NUCLEOTIDE SEQUENCE [LARGE SCALE GENOMIC DNA]</scope>
</reference>
<organism evidence="1 2">
    <name type="scientific">Mycobacterium phage Duke13</name>
    <dbReference type="NCBI Taxonomy" id="2499038"/>
    <lineage>
        <taxon>Viruses</taxon>
        <taxon>Duplodnaviria</taxon>
        <taxon>Heunggongvirae</taxon>
        <taxon>Uroviricota</taxon>
        <taxon>Caudoviricetes</taxon>
        <taxon>Omegavirus</taxon>
        <taxon>Omegavirus baka</taxon>
    </lineage>
</organism>
<gene>
    <name evidence="1" type="primary">160</name>
    <name evidence="1" type="ORF">PBI_DUKE13_160</name>
</gene>